<evidence type="ECO:0000313" key="2">
    <source>
        <dbReference type="EMBL" id="OCK73819.1"/>
    </source>
</evidence>
<dbReference type="PANTHER" id="PTHR38116:SF5">
    <property type="entry name" value="BZIP DOMAIN-CONTAINING PROTEIN"/>
    <property type="match status" value="1"/>
</dbReference>
<evidence type="ECO:0000313" key="3">
    <source>
        <dbReference type="Proteomes" id="UP000250266"/>
    </source>
</evidence>
<dbReference type="OrthoDB" id="3937924at2759"/>
<dbReference type="EMBL" id="KV745646">
    <property type="protein sequence ID" value="OCK73819.1"/>
    <property type="molecule type" value="Genomic_DNA"/>
</dbReference>
<feature type="compositionally biased region" description="Polar residues" evidence="1">
    <location>
        <begin position="57"/>
        <end position="70"/>
    </location>
</feature>
<dbReference type="AlphaFoldDB" id="A0A8E2J9K6"/>
<proteinExistence type="predicted"/>
<dbReference type="PANTHER" id="PTHR38116">
    <property type="entry name" value="CHROMOSOME 7, WHOLE GENOME SHOTGUN SEQUENCE"/>
    <property type="match status" value="1"/>
</dbReference>
<evidence type="ECO:0008006" key="4">
    <source>
        <dbReference type="Google" id="ProtNLM"/>
    </source>
</evidence>
<dbReference type="InterPro" id="IPR046347">
    <property type="entry name" value="bZIP_sf"/>
</dbReference>
<name>A0A8E2J9K6_9PEZI</name>
<feature type="region of interest" description="Disordered" evidence="1">
    <location>
        <begin position="1"/>
        <end position="38"/>
    </location>
</feature>
<feature type="compositionally biased region" description="Basic residues" evidence="1">
    <location>
        <begin position="19"/>
        <end position="32"/>
    </location>
</feature>
<gene>
    <name evidence="2" type="ORF">K432DRAFT_410386</name>
</gene>
<sequence length="430" mass="48175">MEHIQGRFRIVGEINPKKPPYKRKITEKRRKQNQAAQKLYRERCKKRLQYLEDLVSEGNNTNRADSNASESVDDTPVQAQQQDRRSHPDEVDIPQSTEPSLVADQGAGLCSIGANSANHLPPMNFTPGLGVELDLDYTIQQPPLMNDCPSGRISAKEQAELTALDLSPTMSNLLVDPTSSHQQLIASSTLVDPAQSGIETLRCILQFEATNDQKELLQVAIERKLGLTEIVLAGLRSLRVSSDQPDSSSFSYWSILPDLRANNIRIARHSAIEAYCCNALAIGLSLAEIMQPGCPSPFYHPNIETSGVEIIMESPRSKSITPDLRPTPAQIMHRHHPYLDLIPFPVVRDRAIALSALNPPALNHFELKKDILNDGLVCWRGSGGSGQPWDKRSWEAAPWFLKKWWWLVGGEDGDIWTQSKWWQELRRSAN</sequence>
<keyword evidence="3" id="KW-1185">Reference proteome</keyword>
<dbReference type="InterPro" id="IPR021833">
    <property type="entry name" value="DUF3425"/>
</dbReference>
<feature type="region of interest" description="Disordered" evidence="1">
    <location>
        <begin position="56"/>
        <end position="96"/>
    </location>
</feature>
<organism evidence="2 3">
    <name type="scientific">Lepidopterella palustris CBS 459.81</name>
    <dbReference type="NCBI Taxonomy" id="1314670"/>
    <lineage>
        <taxon>Eukaryota</taxon>
        <taxon>Fungi</taxon>
        <taxon>Dikarya</taxon>
        <taxon>Ascomycota</taxon>
        <taxon>Pezizomycotina</taxon>
        <taxon>Dothideomycetes</taxon>
        <taxon>Pleosporomycetidae</taxon>
        <taxon>Mytilinidiales</taxon>
        <taxon>Argynnaceae</taxon>
        <taxon>Lepidopterella</taxon>
    </lineage>
</organism>
<dbReference type="CDD" id="cd14688">
    <property type="entry name" value="bZIP_YAP"/>
    <property type="match status" value="1"/>
</dbReference>
<reference evidence="2 3" key="1">
    <citation type="journal article" date="2016" name="Nat. Commun.">
        <title>Ectomycorrhizal ecology is imprinted in the genome of the dominant symbiotic fungus Cenococcum geophilum.</title>
        <authorList>
            <consortium name="DOE Joint Genome Institute"/>
            <person name="Peter M."/>
            <person name="Kohler A."/>
            <person name="Ohm R.A."/>
            <person name="Kuo A."/>
            <person name="Krutzmann J."/>
            <person name="Morin E."/>
            <person name="Arend M."/>
            <person name="Barry K.W."/>
            <person name="Binder M."/>
            <person name="Choi C."/>
            <person name="Clum A."/>
            <person name="Copeland A."/>
            <person name="Grisel N."/>
            <person name="Haridas S."/>
            <person name="Kipfer T."/>
            <person name="LaButti K."/>
            <person name="Lindquist E."/>
            <person name="Lipzen A."/>
            <person name="Maire R."/>
            <person name="Meier B."/>
            <person name="Mihaltcheva S."/>
            <person name="Molinier V."/>
            <person name="Murat C."/>
            <person name="Poggeler S."/>
            <person name="Quandt C.A."/>
            <person name="Sperisen C."/>
            <person name="Tritt A."/>
            <person name="Tisserant E."/>
            <person name="Crous P.W."/>
            <person name="Henrissat B."/>
            <person name="Nehls U."/>
            <person name="Egli S."/>
            <person name="Spatafora J.W."/>
            <person name="Grigoriev I.V."/>
            <person name="Martin F.M."/>
        </authorList>
    </citation>
    <scope>NUCLEOTIDE SEQUENCE [LARGE SCALE GENOMIC DNA]</scope>
    <source>
        <strain evidence="2 3">CBS 459.81</strain>
    </source>
</reference>
<evidence type="ECO:0000256" key="1">
    <source>
        <dbReference type="SAM" id="MobiDB-lite"/>
    </source>
</evidence>
<protein>
    <recommendedName>
        <fullName evidence="4">BZIP domain-containing protein</fullName>
    </recommendedName>
</protein>
<dbReference type="Pfam" id="PF11905">
    <property type="entry name" value="DUF3425"/>
    <property type="match status" value="1"/>
</dbReference>
<dbReference type="GO" id="GO:0003700">
    <property type="term" value="F:DNA-binding transcription factor activity"/>
    <property type="evidence" value="ECO:0007669"/>
    <property type="project" value="InterPro"/>
</dbReference>
<dbReference type="Proteomes" id="UP000250266">
    <property type="component" value="Unassembled WGS sequence"/>
</dbReference>
<dbReference type="SUPFAM" id="SSF57959">
    <property type="entry name" value="Leucine zipper domain"/>
    <property type="match status" value="1"/>
</dbReference>
<accession>A0A8E2J9K6</accession>